<gene>
    <name evidence="7" type="ORF">MEDL_54737</name>
</gene>
<keyword evidence="4" id="KW-0233">DNA recombination</keyword>
<dbReference type="InterPro" id="IPR002104">
    <property type="entry name" value="Integrase_catalytic"/>
</dbReference>
<keyword evidence="2" id="KW-0597">Phosphoprotein</keyword>
<feature type="compositionally biased region" description="Basic and acidic residues" evidence="5">
    <location>
        <begin position="37"/>
        <end position="52"/>
    </location>
</feature>
<feature type="region of interest" description="Disordered" evidence="5">
    <location>
        <begin position="1"/>
        <end position="70"/>
    </location>
</feature>
<accession>A0A8S3U7X1</accession>
<evidence type="ECO:0000256" key="2">
    <source>
        <dbReference type="ARBA" id="ARBA00022553"/>
    </source>
</evidence>
<reference evidence="7" key="1">
    <citation type="submission" date="2021-03" db="EMBL/GenBank/DDBJ databases">
        <authorList>
            <person name="Bekaert M."/>
        </authorList>
    </citation>
    <scope>NUCLEOTIDE SEQUENCE</scope>
</reference>
<evidence type="ECO:0000256" key="4">
    <source>
        <dbReference type="ARBA" id="ARBA00023172"/>
    </source>
</evidence>
<dbReference type="InterPro" id="IPR052787">
    <property type="entry name" value="MAVS"/>
</dbReference>
<dbReference type="Gene3D" id="1.10.443.10">
    <property type="entry name" value="Intergrase catalytic core"/>
    <property type="match status" value="1"/>
</dbReference>
<dbReference type="GO" id="GO:0003677">
    <property type="term" value="F:DNA binding"/>
    <property type="evidence" value="ECO:0007669"/>
    <property type="project" value="InterPro"/>
</dbReference>
<evidence type="ECO:0000256" key="1">
    <source>
        <dbReference type="ARBA" id="ARBA00022499"/>
    </source>
</evidence>
<dbReference type="InterPro" id="IPR011010">
    <property type="entry name" value="DNA_brk_join_enz"/>
</dbReference>
<dbReference type="InterPro" id="IPR021893">
    <property type="entry name" value="ZMYM2-like_C"/>
</dbReference>
<proteinExistence type="predicted"/>
<evidence type="ECO:0000256" key="3">
    <source>
        <dbReference type="ARBA" id="ARBA00022843"/>
    </source>
</evidence>
<comment type="caution">
    <text evidence="7">The sequence shown here is derived from an EMBL/GenBank/DDBJ whole genome shotgun (WGS) entry which is preliminary data.</text>
</comment>
<dbReference type="Pfam" id="PF12012">
    <property type="entry name" value="DUF3504"/>
    <property type="match status" value="1"/>
</dbReference>
<keyword evidence="8" id="KW-1185">Reference proteome</keyword>
<name>A0A8S3U7X1_MYTED</name>
<dbReference type="EMBL" id="CAJPWZ010002676">
    <property type="protein sequence ID" value="CAG2242555.1"/>
    <property type="molecule type" value="Genomic_DNA"/>
</dbReference>
<evidence type="ECO:0000256" key="5">
    <source>
        <dbReference type="SAM" id="MobiDB-lite"/>
    </source>
</evidence>
<keyword evidence="3" id="KW-0832">Ubl conjugation</keyword>
<keyword evidence="1" id="KW-1017">Isopeptide bond</keyword>
<evidence type="ECO:0000313" key="7">
    <source>
        <dbReference type="EMBL" id="CAG2242555.1"/>
    </source>
</evidence>
<dbReference type="GO" id="GO:0006310">
    <property type="term" value="P:DNA recombination"/>
    <property type="evidence" value="ECO:0007669"/>
    <property type="project" value="UniProtKB-KW"/>
</dbReference>
<dbReference type="InterPro" id="IPR013762">
    <property type="entry name" value="Integrase-like_cat_sf"/>
</dbReference>
<feature type="compositionally biased region" description="Polar residues" evidence="5">
    <location>
        <begin position="8"/>
        <end position="23"/>
    </location>
</feature>
<organism evidence="7 8">
    <name type="scientific">Mytilus edulis</name>
    <name type="common">Blue mussel</name>
    <dbReference type="NCBI Taxonomy" id="6550"/>
    <lineage>
        <taxon>Eukaryota</taxon>
        <taxon>Metazoa</taxon>
        <taxon>Spiralia</taxon>
        <taxon>Lophotrochozoa</taxon>
        <taxon>Mollusca</taxon>
        <taxon>Bivalvia</taxon>
        <taxon>Autobranchia</taxon>
        <taxon>Pteriomorphia</taxon>
        <taxon>Mytilida</taxon>
        <taxon>Mytiloidea</taxon>
        <taxon>Mytilidae</taxon>
        <taxon>Mytilinae</taxon>
        <taxon>Mytilus</taxon>
    </lineage>
</organism>
<dbReference type="OrthoDB" id="6145258at2759"/>
<dbReference type="PANTHER" id="PTHR21446">
    <property type="entry name" value="DUF3504 DOMAIN-CONTAINING PROTEIN"/>
    <property type="match status" value="1"/>
</dbReference>
<dbReference type="CDD" id="cd00397">
    <property type="entry name" value="DNA_BRE_C"/>
    <property type="match status" value="1"/>
</dbReference>
<dbReference type="AlphaFoldDB" id="A0A8S3U7X1"/>
<dbReference type="Pfam" id="PF25561">
    <property type="entry name" value="QRICH1"/>
    <property type="match status" value="1"/>
</dbReference>
<protein>
    <recommendedName>
        <fullName evidence="6">Tyr recombinase domain-containing protein</fullName>
    </recommendedName>
</protein>
<feature type="compositionally biased region" description="Polar residues" evidence="5">
    <location>
        <begin position="53"/>
        <end position="70"/>
    </location>
</feature>
<dbReference type="SUPFAM" id="SSF56349">
    <property type="entry name" value="DNA breaking-rejoining enzymes"/>
    <property type="match status" value="1"/>
</dbReference>
<sequence>MPPKGVKRTNTSDRSIQNESGNQETKKPSRKKSKQKNKTDSQSDNKGEKGENTGDNISVNKQFKTPISEQSRYGGVNANVNMSQPNFSHDASLFYTQIPGLNPMFPTQNQQLCSSPNPGMYPPPMQNVSPFTQHTTLQQRPVWIDELFQRMDQMDTKLNKLEHIDSFVSSLNAKVVRLEQGVKSLDDRLDQVEMSTQLMSNAHDTQNKNFSDLKTELDKISKQLKNDTVLFAKSAKLLQQLLDKLSKYCRKWNIEVNTDKTKIVVFRNGWQPVNNHFMYNNQELQIVNSYVYLGMLLHFNGKFLHTQKRLSQQGSRALSLADSTKKKIKWAYNLFNTWKTQRNAIAVADLRLNISIISSELEVMTKDQLCFAISRFICEIKKENGEEYPGQTLYEILINLQLYLEGKGKYFKFLNEDCFIQIKNTLDHTMKERAKAGLGTHKKKAQEISYDEENMLWEKGILGNSTPQKLLDTTIYLFGLNFALRAGKEHRDLRIENSQISEHTDTNGDSYLVYREDVSKSNQGGLKSRKCKQKVVFAYENKENPERCIVKFYRDYISHCPEKKPKHAFYLKPLSKPTGQVWFAAMPVGINMLTATIARLCKEAGLKGFRSNHSLRATAATRLYEDGQDEQLISEITGHKSNAVREYKRTNTEMKRKANQTINSKPSEQKKPRSELQINSAPSTFQVDGNNINITLQVNFGNSK</sequence>
<dbReference type="PANTHER" id="PTHR21446:SF12">
    <property type="entry name" value="POTASSIUM CHANNEL TETRAMERIZATION DOMAIN CONTAINING 1"/>
    <property type="match status" value="1"/>
</dbReference>
<evidence type="ECO:0000259" key="6">
    <source>
        <dbReference type="PROSITE" id="PS51898"/>
    </source>
</evidence>
<dbReference type="InterPro" id="IPR057926">
    <property type="entry name" value="QRICH1_dom"/>
</dbReference>
<dbReference type="PROSITE" id="PS51898">
    <property type="entry name" value="TYR_RECOMBINASE"/>
    <property type="match status" value="1"/>
</dbReference>
<evidence type="ECO:0000313" key="8">
    <source>
        <dbReference type="Proteomes" id="UP000683360"/>
    </source>
</evidence>
<dbReference type="Proteomes" id="UP000683360">
    <property type="component" value="Unassembled WGS sequence"/>
</dbReference>
<feature type="region of interest" description="Disordered" evidence="5">
    <location>
        <begin position="654"/>
        <end position="675"/>
    </location>
</feature>
<dbReference type="GO" id="GO:0015074">
    <property type="term" value="P:DNA integration"/>
    <property type="evidence" value="ECO:0007669"/>
    <property type="project" value="InterPro"/>
</dbReference>
<feature type="domain" description="Tyr recombinase" evidence="6">
    <location>
        <begin position="443"/>
        <end position="660"/>
    </location>
</feature>